<organism evidence="8 9">
    <name type="scientific">Demequina mangrovi</name>
    <dbReference type="NCBI Taxonomy" id="1043493"/>
    <lineage>
        <taxon>Bacteria</taxon>
        <taxon>Bacillati</taxon>
        <taxon>Actinomycetota</taxon>
        <taxon>Actinomycetes</taxon>
        <taxon>Micrococcales</taxon>
        <taxon>Demequinaceae</taxon>
        <taxon>Demequina</taxon>
    </lineage>
</organism>
<dbReference type="GO" id="GO:0005886">
    <property type="term" value="C:plasma membrane"/>
    <property type="evidence" value="ECO:0007669"/>
    <property type="project" value="UniProtKB-SubCell"/>
</dbReference>
<dbReference type="AlphaFoldDB" id="A0A1H7AMF5"/>
<protein>
    <recommendedName>
        <fullName evidence="10">Lysylphosphatidylglycerol synthase TM region</fullName>
    </recommendedName>
</protein>
<dbReference type="eggNOG" id="COG0392">
    <property type="taxonomic scope" value="Bacteria"/>
</dbReference>
<feature type="transmembrane region" description="Helical" evidence="7">
    <location>
        <begin position="37"/>
        <end position="56"/>
    </location>
</feature>
<dbReference type="STRING" id="1043493.SAMN05421637_2567"/>
<dbReference type="RefSeq" id="WP_042216618.1">
    <property type="nucleotide sequence ID" value="NZ_BBLU01000019.1"/>
</dbReference>
<dbReference type="EMBL" id="FNZI01000007">
    <property type="protein sequence ID" value="SEJ65764.1"/>
    <property type="molecule type" value="Genomic_DNA"/>
</dbReference>
<feature type="transmembrane region" description="Helical" evidence="7">
    <location>
        <begin position="116"/>
        <end position="138"/>
    </location>
</feature>
<feature type="transmembrane region" description="Helical" evidence="7">
    <location>
        <begin position="217"/>
        <end position="242"/>
    </location>
</feature>
<evidence type="ECO:0000313" key="9">
    <source>
        <dbReference type="Proteomes" id="UP000183315"/>
    </source>
</evidence>
<name>A0A1H7AMF5_9MICO</name>
<evidence type="ECO:0000256" key="4">
    <source>
        <dbReference type="ARBA" id="ARBA00022989"/>
    </source>
</evidence>
<feature type="region of interest" description="Disordered" evidence="6">
    <location>
        <begin position="294"/>
        <end position="315"/>
    </location>
</feature>
<feature type="transmembrane region" description="Helical" evidence="7">
    <location>
        <begin position="189"/>
        <end position="211"/>
    </location>
</feature>
<keyword evidence="5 7" id="KW-0472">Membrane</keyword>
<keyword evidence="4 7" id="KW-1133">Transmembrane helix</keyword>
<comment type="subcellular location">
    <subcellularLocation>
        <location evidence="1">Cell membrane</location>
        <topology evidence="1">Multi-pass membrane protein</topology>
    </subcellularLocation>
</comment>
<evidence type="ECO:0000256" key="3">
    <source>
        <dbReference type="ARBA" id="ARBA00022692"/>
    </source>
</evidence>
<evidence type="ECO:0000313" key="8">
    <source>
        <dbReference type="EMBL" id="SEJ65764.1"/>
    </source>
</evidence>
<feature type="transmembrane region" description="Helical" evidence="7">
    <location>
        <begin position="249"/>
        <end position="267"/>
    </location>
</feature>
<keyword evidence="2" id="KW-1003">Cell membrane</keyword>
<evidence type="ECO:0000256" key="5">
    <source>
        <dbReference type="ARBA" id="ARBA00023136"/>
    </source>
</evidence>
<evidence type="ECO:0000256" key="1">
    <source>
        <dbReference type="ARBA" id="ARBA00004651"/>
    </source>
</evidence>
<dbReference type="InterPro" id="IPR022791">
    <property type="entry name" value="L-PG_synthase/AglD"/>
</dbReference>
<gene>
    <name evidence="8" type="ORF">SAMN05421637_2567</name>
</gene>
<accession>A0A1H7AMF5</accession>
<sequence length="315" mass="32349">MRAALRWGFLAVAVVLLAWAVITGWDEVSAALRDLTWGAIVGALAACVLALGVNAMSWRAVMRAIGLTATVPEALRVFLLSQVGKYVPGSVWPVLAQAEFARDHGVSRPRAMTGSIVAMVVGVVTSAIVGAVGLVLAVPDALATYWWVLVVAAALAALLVPAVLARVVALAFRVTRRDEEPARIGGRALLASAAWSALMWVVLGVHAWLLLRELAPGAGLVIATGAFAFAWLVGFLVVVAPAGAGAREAALALVLAPVATPAQALSLALVSRFLMTAADAIGLAAGIAIGGRRPAARRAQAPEPPRETGPGPQDA</sequence>
<evidence type="ECO:0000256" key="2">
    <source>
        <dbReference type="ARBA" id="ARBA00022475"/>
    </source>
</evidence>
<dbReference type="Proteomes" id="UP000183315">
    <property type="component" value="Unassembled WGS sequence"/>
</dbReference>
<evidence type="ECO:0008006" key="10">
    <source>
        <dbReference type="Google" id="ProtNLM"/>
    </source>
</evidence>
<proteinExistence type="predicted"/>
<feature type="transmembrane region" description="Helical" evidence="7">
    <location>
        <begin position="144"/>
        <end position="168"/>
    </location>
</feature>
<reference evidence="9" key="1">
    <citation type="submission" date="2016-10" db="EMBL/GenBank/DDBJ databases">
        <authorList>
            <person name="Varghese N."/>
        </authorList>
    </citation>
    <scope>NUCLEOTIDE SEQUENCE [LARGE SCALE GENOMIC DNA]</scope>
    <source>
        <strain evidence="9">DSM 24868</strain>
    </source>
</reference>
<dbReference type="Pfam" id="PF03706">
    <property type="entry name" value="LPG_synthase_TM"/>
    <property type="match status" value="1"/>
</dbReference>
<evidence type="ECO:0000256" key="7">
    <source>
        <dbReference type="SAM" id="Phobius"/>
    </source>
</evidence>
<keyword evidence="3 7" id="KW-0812">Transmembrane</keyword>
<evidence type="ECO:0000256" key="6">
    <source>
        <dbReference type="SAM" id="MobiDB-lite"/>
    </source>
</evidence>
<feature type="transmembrane region" description="Helical" evidence="7">
    <location>
        <begin position="7"/>
        <end position="25"/>
    </location>
</feature>
<keyword evidence="9" id="KW-1185">Reference proteome</keyword>